<comment type="caution">
    <text evidence="2">The sequence shown here is derived from an EMBL/GenBank/DDBJ whole genome shotgun (WGS) entry which is preliminary data.</text>
</comment>
<sequence length="225" mass="25553">MADEKPEHVANECYEALLDLKSIFPTWSDVQDNYLYHWREILAATTKGKEGGKNVIDFYKTVLKPLIDSKGEGIEAQDALEIITKLDNYRKEHDKNFATYNLEETLSKDTNAIRPKPPAKKQAVPRRAAAEVSPTVAQEGGHAYGTRTRSRKMMARDSEEAQGGKLEYSSAGFGTHLRKGFFSDYVWDFLVPTGEENEYDNEIDQEELVESDEEASPKRAKRSRK</sequence>
<feature type="region of interest" description="Disordered" evidence="1">
    <location>
        <begin position="111"/>
        <end position="164"/>
    </location>
</feature>
<evidence type="ECO:0000256" key="1">
    <source>
        <dbReference type="SAM" id="MobiDB-lite"/>
    </source>
</evidence>
<protein>
    <submittedName>
        <fullName evidence="2">Apicomplexan specific protein, putative</fullName>
    </submittedName>
</protein>
<dbReference type="AlphaFoldDB" id="A0A9W5WV83"/>
<dbReference type="EMBL" id="BLIY01000017">
    <property type="protein sequence ID" value="GFE54686.1"/>
    <property type="molecule type" value="Genomic_DNA"/>
</dbReference>
<evidence type="ECO:0000313" key="3">
    <source>
        <dbReference type="Proteomes" id="UP001057455"/>
    </source>
</evidence>
<reference evidence="2" key="1">
    <citation type="submission" date="2019-12" db="EMBL/GenBank/DDBJ databases">
        <title>Genome sequence of Babesia ovis.</title>
        <authorList>
            <person name="Yamagishi J."/>
            <person name="Sevinc F."/>
            <person name="Xuan X."/>
        </authorList>
    </citation>
    <scope>NUCLEOTIDE SEQUENCE</scope>
    <source>
        <strain evidence="2">Selcuk</strain>
    </source>
</reference>
<gene>
    <name evidence="2" type="ORF">BaOVIS_020900</name>
</gene>
<organism evidence="2 3">
    <name type="scientific">Babesia ovis</name>
    <dbReference type="NCBI Taxonomy" id="5869"/>
    <lineage>
        <taxon>Eukaryota</taxon>
        <taxon>Sar</taxon>
        <taxon>Alveolata</taxon>
        <taxon>Apicomplexa</taxon>
        <taxon>Aconoidasida</taxon>
        <taxon>Piroplasmida</taxon>
        <taxon>Babesiidae</taxon>
        <taxon>Babesia</taxon>
    </lineage>
</organism>
<keyword evidence="3" id="KW-1185">Reference proteome</keyword>
<dbReference type="OrthoDB" id="360876at2759"/>
<proteinExistence type="predicted"/>
<name>A0A9W5WV83_BABOV</name>
<evidence type="ECO:0000313" key="2">
    <source>
        <dbReference type="EMBL" id="GFE54686.1"/>
    </source>
</evidence>
<dbReference type="Proteomes" id="UP001057455">
    <property type="component" value="Unassembled WGS sequence"/>
</dbReference>
<feature type="compositionally biased region" description="Acidic residues" evidence="1">
    <location>
        <begin position="196"/>
        <end position="214"/>
    </location>
</feature>
<accession>A0A9W5WV83</accession>
<feature type="region of interest" description="Disordered" evidence="1">
    <location>
        <begin position="196"/>
        <end position="225"/>
    </location>
</feature>